<organism evidence="1 2">
    <name type="scientific">Streptomyces katrae</name>
    <dbReference type="NCBI Taxonomy" id="68223"/>
    <lineage>
        <taxon>Bacteria</taxon>
        <taxon>Bacillati</taxon>
        <taxon>Actinomycetota</taxon>
        <taxon>Actinomycetes</taxon>
        <taxon>Kitasatosporales</taxon>
        <taxon>Streptomycetaceae</taxon>
        <taxon>Streptomyces</taxon>
    </lineage>
</organism>
<dbReference type="Proteomes" id="UP001223390">
    <property type="component" value="Unassembled WGS sequence"/>
</dbReference>
<reference evidence="1 2" key="1">
    <citation type="submission" date="2023-05" db="EMBL/GenBank/DDBJ databases">
        <title>Sequencing and Assembly of Streptomyces sp. NP73.</title>
        <authorList>
            <person name="Konwar A.N."/>
            <person name="Saikia K."/>
            <person name="Thakur D."/>
        </authorList>
    </citation>
    <scope>NUCLEOTIDE SEQUENCE [LARGE SCALE GENOMIC DNA]</scope>
    <source>
        <strain evidence="1 2">NP73</strain>
    </source>
</reference>
<protein>
    <submittedName>
        <fullName evidence="1">Uncharacterized protein</fullName>
    </submittedName>
</protein>
<dbReference type="InterPro" id="IPR046492">
    <property type="entry name" value="DUF6585"/>
</dbReference>
<accession>A0ABT7GZE3</accession>
<name>A0ABT7GZE3_9ACTN</name>
<gene>
    <name evidence="1" type="ORF">QEZ40_003820</name>
</gene>
<dbReference type="EMBL" id="JASITI010000032">
    <property type="protein sequence ID" value="MDK9498631.1"/>
    <property type="molecule type" value="Genomic_DNA"/>
</dbReference>
<evidence type="ECO:0000313" key="2">
    <source>
        <dbReference type="Proteomes" id="UP001223390"/>
    </source>
</evidence>
<proteinExistence type="predicted"/>
<dbReference type="RefSeq" id="WP_285344698.1">
    <property type="nucleotide sequence ID" value="NZ_JASITI010000032.1"/>
</dbReference>
<keyword evidence="2" id="KW-1185">Reference proteome</keyword>
<evidence type="ECO:0000313" key="1">
    <source>
        <dbReference type="EMBL" id="MDK9498631.1"/>
    </source>
</evidence>
<comment type="caution">
    <text evidence="1">The sequence shown here is derived from an EMBL/GenBank/DDBJ whole genome shotgun (WGS) entry which is preliminary data.</text>
</comment>
<dbReference type="Pfam" id="PF20226">
    <property type="entry name" value="DUF6585"/>
    <property type="match status" value="1"/>
</dbReference>
<sequence>MTEPLPTDVRATAEQAGLGCHRRSYGATRGKDFIQRLDVFDRGIAIRSEAGVCLAITWPELKMYESATSLYGAVSHFYHFEDYKGHNFPISASWKNSREMAQMLRDAIAGVWVPDALQRIAEGESRVFVHDPAKPAHQLALSREGVVFGTETLPWEHIKYLRLHDGNLIIKRHKKFRPAVYPSGKIPNLYSFMQIAQALHTGAG</sequence>